<proteinExistence type="predicted"/>
<feature type="non-terminal residue" evidence="1">
    <location>
        <position position="62"/>
    </location>
</feature>
<gene>
    <name evidence="1" type="ORF">EV182_007828</name>
</gene>
<evidence type="ECO:0000313" key="1">
    <source>
        <dbReference type="EMBL" id="KAJ1676617.1"/>
    </source>
</evidence>
<reference evidence="1" key="1">
    <citation type="submission" date="2022-06" db="EMBL/GenBank/DDBJ databases">
        <title>Phylogenomic reconstructions and comparative analyses of Kickxellomycotina fungi.</title>
        <authorList>
            <person name="Reynolds N.K."/>
            <person name="Stajich J.E."/>
            <person name="Barry K."/>
            <person name="Grigoriev I.V."/>
            <person name="Crous P."/>
            <person name="Smith M.E."/>
        </authorList>
    </citation>
    <scope>NUCLEOTIDE SEQUENCE</scope>
    <source>
        <strain evidence="1">RSA 2271</strain>
    </source>
</reference>
<dbReference type="Proteomes" id="UP001145114">
    <property type="component" value="Unassembled WGS sequence"/>
</dbReference>
<evidence type="ECO:0000313" key="2">
    <source>
        <dbReference type="Proteomes" id="UP001145114"/>
    </source>
</evidence>
<dbReference type="EMBL" id="JAMZIH010003784">
    <property type="protein sequence ID" value="KAJ1676617.1"/>
    <property type="molecule type" value="Genomic_DNA"/>
</dbReference>
<feature type="non-terminal residue" evidence="1">
    <location>
        <position position="1"/>
    </location>
</feature>
<protein>
    <submittedName>
        <fullName evidence="1">Uncharacterized protein</fullName>
    </submittedName>
</protein>
<keyword evidence="2" id="KW-1185">Reference proteome</keyword>
<accession>A0ACC1HMW1</accession>
<name>A0ACC1HMW1_9FUNG</name>
<comment type="caution">
    <text evidence="1">The sequence shown here is derived from an EMBL/GenBank/DDBJ whole genome shotgun (WGS) entry which is preliminary data.</text>
</comment>
<organism evidence="1 2">
    <name type="scientific">Spiromyces aspiralis</name>
    <dbReference type="NCBI Taxonomy" id="68401"/>
    <lineage>
        <taxon>Eukaryota</taxon>
        <taxon>Fungi</taxon>
        <taxon>Fungi incertae sedis</taxon>
        <taxon>Zoopagomycota</taxon>
        <taxon>Kickxellomycotina</taxon>
        <taxon>Kickxellomycetes</taxon>
        <taxon>Kickxellales</taxon>
        <taxon>Kickxellaceae</taxon>
        <taxon>Spiromyces</taxon>
    </lineage>
</organism>
<sequence length="62" mass="7099">EGEYPMLSVSSPNFCHHSRIIDHSGYKLQSFQGLLEIVAEQRGSNWGKPFTIKTPLMKWSSF</sequence>